<dbReference type="AlphaFoldDB" id="A0A7S0YN02"/>
<evidence type="ECO:0000256" key="2">
    <source>
        <dbReference type="ARBA" id="ARBA00022737"/>
    </source>
</evidence>
<dbReference type="InterPro" id="IPR050325">
    <property type="entry name" value="Prot/Nucl_acid_deglycase"/>
</dbReference>
<dbReference type="GO" id="GO:1903189">
    <property type="term" value="P:glyoxal metabolic process"/>
    <property type="evidence" value="ECO:0007669"/>
    <property type="project" value="TreeGrafter"/>
</dbReference>
<sequence>MLTINSYYPSTLTNLSTRRLSIISSRFLLKKPNCYIKQEVKNMTKTAAKATKSALVPIGEGSEEIEAVTIIDVLRRAGANVEVASVESSREVLCSRGVRIVADCLIDDVKDKEFDLIALPGGAKGSEQLRDSVPLDGMLKKQLDSGRLLGAICAAPYTVLETKGLLKGRKATAYPGISSQLENQSAVNSRVVLDDNLVTSRGPGTAFEFSLALVSHLFGEKKASQVAEALILPPASQL</sequence>
<dbReference type="PANTHER" id="PTHR48094:SF12">
    <property type="entry name" value="PARKINSON DISEASE PROTEIN 7 HOMOLOG"/>
    <property type="match status" value="1"/>
</dbReference>
<dbReference type="GO" id="GO:0005737">
    <property type="term" value="C:cytoplasm"/>
    <property type="evidence" value="ECO:0007669"/>
    <property type="project" value="TreeGrafter"/>
</dbReference>
<organism evidence="4">
    <name type="scientific">Polytomella parva</name>
    <dbReference type="NCBI Taxonomy" id="51329"/>
    <lineage>
        <taxon>Eukaryota</taxon>
        <taxon>Viridiplantae</taxon>
        <taxon>Chlorophyta</taxon>
        <taxon>core chlorophytes</taxon>
        <taxon>Chlorophyceae</taxon>
        <taxon>CS clade</taxon>
        <taxon>Chlamydomonadales</taxon>
        <taxon>Chlamydomonadaceae</taxon>
        <taxon>Polytomella</taxon>
    </lineage>
</organism>
<evidence type="ECO:0000313" key="4">
    <source>
        <dbReference type="EMBL" id="CAD8778843.1"/>
    </source>
</evidence>
<accession>A0A7S0YN02</accession>
<dbReference type="SUPFAM" id="SSF52317">
    <property type="entry name" value="Class I glutamine amidotransferase-like"/>
    <property type="match status" value="1"/>
</dbReference>
<dbReference type="FunFam" id="3.40.50.880:FF:000015">
    <property type="entry name" value="Protein DJ-1 homolog C"/>
    <property type="match status" value="1"/>
</dbReference>
<dbReference type="Pfam" id="PF01965">
    <property type="entry name" value="DJ-1_PfpI"/>
    <property type="match status" value="1"/>
</dbReference>
<evidence type="ECO:0000256" key="1">
    <source>
        <dbReference type="ARBA" id="ARBA00008542"/>
    </source>
</evidence>
<dbReference type="InterPro" id="IPR006287">
    <property type="entry name" value="DJ-1"/>
</dbReference>
<reference evidence="4" key="1">
    <citation type="submission" date="2021-01" db="EMBL/GenBank/DDBJ databases">
        <authorList>
            <person name="Corre E."/>
            <person name="Pelletier E."/>
            <person name="Niang G."/>
            <person name="Scheremetjew M."/>
            <person name="Finn R."/>
            <person name="Kale V."/>
            <person name="Holt S."/>
            <person name="Cochrane G."/>
            <person name="Meng A."/>
            <person name="Brown T."/>
            <person name="Cohen L."/>
        </authorList>
    </citation>
    <scope>NUCLEOTIDE SEQUENCE</scope>
    <source>
        <strain evidence="4">SAG 63-3</strain>
    </source>
</reference>
<dbReference type="EMBL" id="HBFM01021354">
    <property type="protein sequence ID" value="CAD8778843.1"/>
    <property type="molecule type" value="Transcribed_RNA"/>
</dbReference>
<keyword evidence="2" id="KW-0677">Repeat</keyword>
<feature type="domain" description="DJ-1/PfpI" evidence="3">
    <location>
        <begin position="52"/>
        <end position="215"/>
    </location>
</feature>
<name>A0A7S0YN02_9CHLO</name>
<proteinExistence type="inferred from homology"/>
<dbReference type="Gene3D" id="3.40.50.880">
    <property type="match status" value="1"/>
</dbReference>
<dbReference type="NCBIfam" id="TIGR01383">
    <property type="entry name" value="not_thiJ"/>
    <property type="match status" value="1"/>
</dbReference>
<dbReference type="InterPro" id="IPR002818">
    <property type="entry name" value="DJ-1/PfpI"/>
</dbReference>
<evidence type="ECO:0000259" key="3">
    <source>
        <dbReference type="Pfam" id="PF01965"/>
    </source>
</evidence>
<dbReference type="PANTHER" id="PTHR48094">
    <property type="entry name" value="PROTEIN/NUCLEIC ACID DEGLYCASE DJ-1-RELATED"/>
    <property type="match status" value="1"/>
</dbReference>
<dbReference type="CDD" id="cd03135">
    <property type="entry name" value="GATase1_DJ-1"/>
    <property type="match status" value="1"/>
</dbReference>
<gene>
    <name evidence="4" type="ORF">PPAR00522_LOCUS13917</name>
</gene>
<comment type="similarity">
    <text evidence="1">Belongs to the peptidase C56 family.</text>
</comment>
<protein>
    <recommendedName>
        <fullName evidence="3">DJ-1/PfpI domain-containing protein</fullName>
    </recommendedName>
</protein>
<dbReference type="InterPro" id="IPR029062">
    <property type="entry name" value="Class_I_gatase-like"/>
</dbReference>